<organism evidence="2 3">
    <name type="scientific">Sphaerisporangium album</name>
    <dbReference type="NCBI Taxonomy" id="509200"/>
    <lineage>
        <taxon>Bacteria</taxon>
        <taxon>Bacillati</taxon>
        <taxon>Actinomycetota</taxon>
        <taxon>Actinomycetes</taxon>
        <taxon>Streptosporangiales</taxon>
        <taxon>Streptosporangiaceae</taxon>
        <taxon>Sphaerisporangium</taxon>
    </lineage>
</organism>
<evidence type="ECO:0000256" key="1">
    <source>
        <dbReference type="SAM" id="MobiDB-lite"/>
    </source>
</evidence>
<comment type="caution">
    <text evidence="2">The sequence shown here is derived from an EMBL/GenBank/DDBJ whole genome shotgun (WGS) entry which is preliminary data.</text>
</comment>
<name>A0A367ESA3_9ACTN</name>
<accession>A0A367ESA3</accession>
<evidence type="ECO:0000313" key="2">
    <source>
        <dbReference type="EMBL" id="RCG20964.1"/>
    </source>
</evidence>
<dbReference type="OrthoDB" id="3536904at2"/>
<proteinExistence type="predicted"/>
<reference evidence="2 3" key="1">
    <citation type="submission" date="2018-06" db="EMBL/GenBank/DDBJ databases">
        <title>Sphaerisporangium craniellae sp. nov., isolated from a marine sponge in the South China Sea.</title>
        <authorList>
            <person name="Li L."/>
        </authorList>
    </citation>
    <scope>NUCLEOTIDE SEQUENCE [LARGE SCALE GENOMIC DNA]</scope>
    <source>
        <strain evidence="2 3">CCTCC AA 208026</strain>
    </source>
</reference>
<evidence type="ECO:0000313" key="3">
    <source>
        <dbReference type="Proteomes" id="UP000253094"/>
    </source>
</evidence>
<dbReference type="RefSeq" id="WP_114033512.1">
    <property type="nucleotide sequence ID" value="NZ_QOIL01000031.1"/>
</dbReference>
<dbReference type="AlphaFoldDB" id="A0A367ESA3"/>
<gene>
    <name evidence="2" type="ORF">DQ384_36815</name>
</gene>
<keyword evidence="3" id="KW-1185">Reference proteome</keyword>
<feature type="region of interest" description="Disordered" evidence="1">
    <location>
        <begin position="1"/>
        <end position="20"/>
    </location>
</feature>
<dbReference type="EMBL" id="QOIL01000031">
    <property type="protein sequence ID" value="RCG20964.1"/>
    <property type="molecule type" value="Genomic_DNA"/>
</dbReference>
<sequence length="93" mass="10685">MRTGRHTGKQAGGQTVRRRDWDPEARAAARLLDGCEPAWTILYGVWSRRYYAFPNWRTAEPLFVESSLLTDLRRQMREVEVSNPALCGGFRAT</sequence>
<dbReference type="Proteomes" id="UP000253094">
    <property type="component" value="Unassembled WGS sequence"/>
</dbReference>
<protein>
    <submittedName>
        <fullName evidence="2">Uncharacterized protein</fullName>
    </submittedName>
</protein>